<name>A0A0C3GJN4_PILCF</name>
<feature type="domain" description="Yeast cell wall synthesis Kre9/Knh1-like N-terminal" evidence="3">
    <location>
        <begin position="25"/>
        <end position="120"/>
    </location>
</feature>
<dbReference type="InterPro" id="IPR052982">
    <property type="entry name" value="SRP1/TIP1-like"/>
</dbReference>
<sequence length="240" mass="26459">MPFKYLFLLSIFVGVKSATTFLPTSPGIGDKFEAGSDCPIKWDIDTTGLWTNVSIDLMTGSTQNITLLRNVVHKLDGTISRPIPFTWVCPPVNPCFANYFYQFTNGDDKPSALFTPRFTIASSSGASTLPEHSAQPDGQPVPCGEGHLATLPGLAPTSAPTLTQDEINNYINISNADHTPTTMKVNGLPSRRLKIVSTSYNKEHYCSVFAKEGRMEEHHTFEDYSALFVLLLFIAVWFLC</sequence>
<organism evidence="4 5">
    <name type="scientific">Piloderma croceum (strain F 1598)</name>
    <dbReference type="NCBI Taxonomy" id="765440"/>
    <lineage>
        <taxon>Eukaryota</taxon>
        <taxon>Fungi</taxon>
        <taxon>Dikarya</taxon>
        <taxon>Basidiomycota</taxon>
        <taxon>Agaricomycotina</taxon>
        <taxon>Agaricomycetes</taxon>
        <taxon>Agaricomycetidae</taxon>
        <taxon>Atheliales</taxon>
        <taxon>Atheliaceae</taxon>
        <taxon>Piloderma</taxon>
    </lineage>
</organism>
<evidence type="ECO:0000313" key="5">
    <source>
        <dbReference type="Proteomes" id="UP000054166"/>
    </source>
</evidence>
<evidence type="ECO:0000313" key="4">
    <source>
        <dbReference type="EMBL" id="KIM90856.1"/>
    </source>
</evidence>
<reference evidence="5" key="2">
    <citation type="submission" date="2015-01" db="EMBL/GenBank/DDBJ databases">
        <title>Evolutionary Origins and Diversification of the Mycorrhizal Mutualists.</title>
        <authorList>
            <consortium name="DOE Joint Genome Institute"/>
            <consortium name="Mycorrhizal Genomics Consortium"/>
            <person name="Kohler A."/>
            <person name="Kuo A."/>
            <person name="Nagy L.G."/>
            <person name="Floudas D."/>
            <person name="Copeland A."/>
            <person name="Barry K.W."/>
            <person name="Cichocki N."/>
            <person name="Veneault-Fourrey C."/>
            <person name="LaButti K."/>
            <person name="Lindquist E.A."/>
            <person name="Lipzen A."/>
            <person name="Lundell T."/>
            <person name="Morin E."/>
            <person name="Murat C."/>
            <person name="Riley R."/>
            <person name="Ohm R."/>
            <person name="Sun H."/>
            <person name="Tunlid A."/>
            <person name="Henrissat B."/>
            <person name="Grigoriev I.V."/>
            <person name="Hibbett D.S."/>
            <person name="Martin F."/>
        </authorList>
    </citation>
    <scope>NUCLEOTIDE SEQUENCE [LARGE SCALE GENOMIC DNA]</scope>
    <source>
        <strain evidence="5">F 1598</strain>
    </source>
</reference>
<reference evidence="4 5" key="1">
    <citation type="submission" date="2014-04" db="EMBL/GenBank/DDBJ databases">
        <authorList>
            <consortium name="DOE Joint Genome Institute"/>
            <person name="Kuo A."/>
            <person name="Tarkka M."/>
            <person name="Buscot F."/>
            <person name="Kohler A."/>
            <person name="Nagy L.G."/>
            <person name="Floudas D."/>
            <person name="Copeland A."/>
            <person name="Barry K.W."/>
            <person name="Cichocki N."/>
            <person name="Veneault-Fourrey C."/>
            <person name="LaButti K."/>
            <person name="Lindquist E.A."/>
            <person name="Lipzen A."/>
            <person name="Lundell T."/>
            <person name="Morin E."/>
            <person name="Murat C."/>
            <person name="Sun H."/>
            <person name="Tunlid A."/>
            <person name="Henrissat B."/>
            <person name="Grigoriev I.V."/>
            <person name="Hibbett D.S."/>
            <person name="Martin F."/>
            <person name="Nordberg H.P."/>
            <person name="Cantor M.N."/>
            <person name="Hua S.X."/>
        </authorList>
    </citation>
    <scope>NUCLEOTIDE SEQUENCE [LARGE SCALE GENOMIC DNA]</scope>
    <source>
        <strain evidence="4 5">F 1598</strain>
    </source>
</reference>
<dbReference type="PANTHER" id="PTHR40633:SF1">
    <property type="entry name" value="GPI ANCHORED SERINE-THREONINE RICH PROTEIN (AFU_ORTHOLOGUE AFUA_1G03630)"/>
    <property type="match status" value="1"/>
</dbReference>
<feature type="chain" id="PRO_5002164609" description="Yeast cell wall synthesis Kre9/Knh1-like N-terminal domain-containing protein" evidence="2">
    <location>
        <begin position="18"/>
        <end position="240"/>
    </location>
</feature>
<dbReference type="Proteomes" id="UP000054166">
    <property type="component" value="Unassembled WGS sequence"/>
</dbReference>
<accession>A0A0C3GJN4</accession>
<gene>
    <name evidence="4" type="ORF">PILCRDRAFT_811345</name>
</gene>
<dbReference type="AlphaFoldDB" id="A0A0C3GJN4"/>
<dbReference type="PANTHER" id="PTHR40633">
    <property type="entry name" value="MATRIX PROTEIN, PUTATIVE (AFU_ORTHOLOGUE AFUA_8G05410)-RELATED"/>
    <property type="match status" value="1"/>
</dbReference>
<proteinExistence type="predicted"/>
<dbReference type="InterPro" id="IPR018466">
    <property type="entry name" value="Kre9/Knh1-like_N"/>
</dbReference>
<keyword evidence="1 2" id="KW-0732">Signal</keyword>
<feature type="signal peptide" evidence="2">
    <location>
        <begin position="1"/>
        <end position="17"/>
    </location>
</feature>
<evidence type="ECO:0000259" key="3">
    <source>
        <dbReference type="Pfam" id="PF10342"/>
    </source>
</evidence>
<dbReference type="STRING" id="765440.A0A0C3GJN4"/>
<dbReference type="OrthoDB" id="2432613at2759"/>
<evidence type="ECO:0000256" key="2">
    <source>
        <dbReference type="SAM" id="SignalP"/>
    </source>
</evidence>
<dbReference type="Pfam" id="PF10342">
    <property type="entry name" value="Kre9_KNH"/>
    <property type="match status" value="1"/>
</dbReference>
<dbReference type="EMBL" id="KN832972">
    <property type="protein sequence ID" value="KIM90856.1"/>
    <property type="molecule type" value="Genomic_DNA"/>
</dbReference>
<keyword evidence="5" id="KW-1185">Reference proteome</keyword>
<protein>
    <recommendedName>
        <fullName evidence="3">Yeast cell wall synthesis Kre9/Knh1-like N-terminal domain-containing protein</fullName>
    </recommendedName>
</protein>
<dbReference type="HOGENOM" id="CLU_1156772_0_0_1"/>
<evidence type="ECO:0000256" key="1">
    <source>
        <dbReference type="ARBA" id="ARBA00022729"/>
    </source>
</evidence>
<dbReference type="InParanoid" id="A0A0C3GJN4"/>